<keyword evidence="3" id="KW-1185">Reference proteome</keyword>
<sequence length="233" mass="24579">MDTATVSVVNPSVLDGASVSAVEWGLIGRRLLSVMSGGETPSRPWIESQTPVSSPITYGKISEETESSGGGEDGRERRKLKNEDSSYDSDFEPCETSTSPRGEVAHEDVSRTTSETLGAEFEDYVTHTPLHIAARPTFTAQTSVSSNIGTSCSTSSNVRTTTGHHVPLSAPSLTVTEATPDPCGTSLPVFPFVPTTISSTSPSVIVSKTDGTTNVSHNCRISNDNNVNNVSRG</sequence>
<accession>A0A5N5T180</accession>
<dbReference type="OrthoDB" id="392925at2759"/>
<feature type="compositionally biased region" description="Basic and acidic residues" evidence="1">
    <location>
        <begin position="72"/>
        <end position="84"/>
    </location>
</feature>
<name>A0A5N5T180_9CRUS</name>
<evidence type="ECO:0000313" key="2">
    <source>
        <dbReference type="EMBL" id="KAB7498680.1"/>
    </source>
</evidence>
<protein>
    <submittedName>
        <fullName evidence="2">Uncharacterized protein</fullName>
    </submittedName>
</protein>
<feature type="compositionally biased region" description="Polar residues" evidence="1">
    <location>
        <begin position="47"/>
        <end position="56"/>
    </location>
</feature>
<comment type="caution">
    <text evidence="2">The sequence shown here is derived from an EMBL/GenBank/DDBJ whole genome shotgun (WGS) entry which is preliminary data.</text>
</comment>
<evidence type="ECO:0000313" key="3">
    <source>
        <dbReference type="Proteomes" id="UP000326759"/>
    </source>
</evidence>
<dbReference type="AlphaFoldDB" id="A0A5N5T180"/>
<proteinExistence type="predicted"/>
<dbReference type="EMBL" id="SEYY01019094">
    <property type="protein sequence ID" value="KAB7498680.1"/>
    <property type="molecule type" value="Genomic_DNA"/>
</dbReference>
<evidence type="ECO:0000256" key="1">
    <source>
        <dbReference type="SAM" id="MobiDB-lite"/>
    </source>
</evidence>
<organism evidence="2 3">
    <name type="scientific">Armadillidium nasatum</name>
    <dbReference type="NCBI Taxonomy" id="96803"/>
    <lineage>
        <taxon>Eukaryota</taxon>
        <taxon>Metazoa</taxon>
        <taxon>Ecdysozoa</taxon>
        <taxon>Arthropoda</taxon>
        <taxon>Crustacea</taxon>
        <taxon>Multicrustacea</taxon>
        <taxon>Malacostraca</taxon>
        <taxon>Eumalacostraca</taxon>
        <taxon>Peracarida</taxon>
        <taxon>Isopoda</taxon>
        <taxon>Oniscidea</taxon>
        <taxon>Crinocheta</taxon>
        <taxon>Armadillidiidae</taxon>
        <taxon>Armadillidium</taxon>
    </lineage>
</organism>
<gene>
    <name evidence="2" type="ORF">Anas_04454</name>
</gene>
<reference evidence="2 3" key="1">
    <citation type="journal article" date="2019" name="PLoS Biol.">
        <title>Sex chromosomes control vertical transmission of feminizing Wolbachia symbionts in an isopod.</title>
        <authorList>
            <person name="Becking T."/>
            <person name="Chebbi M.A."/>
            <person name="Giraud I."/>
            <person name="Moumen B."/>
            <person name="Laverre T."/>
            <person name="Caubet Y."/>
            <person name="Peccoud J."/>
            <person name="Gilbert C."/>
            <person name="Cordaux R."/>
        </authorList>
    </citation>
    <scope>NUCLEOTIDE SEQUENCE [LARGE SCALE GENOMIC DNA]</scope>
    <source>
        <strain evidence="2">ANa2</strain>
        <tissue evidence="2">Whole body excluding digestive tract and cuticle</tissue>
    </source>
</reference>
<dbReference type="Proteomes" id="UP000326759">
    <property type="component" value="Unassembled WGS sequence"/>
</dbReference>
<feature type="region of interest" description="Disordered" evidence="1">
    <location>
        <begin position="38"/>
        <end position="114"/>
    </location>
</feature>